<keyword evidence="2" id="KW-1185">Reference proteome</keyword>
<protein>
    <submittedName>
        <fullName evidence="1">Alpha/beta hydrolase</fullName>
    </submittedName>
</protein>
<dbReference type="SUPFAM" id="SSF53474">
    <property type="entry name" value="alpha/beta-Hydrolases"/>
    <property type="match status" value="1"/>
</dbReference>
<comment type="caution">
    <text evidence="1">The sequence shown here is derived from an EMBL/GenBank/DDBJ whole genome shotgun (WGS) entry which is preliminary data.</text>
</comment>
<keyword evidence="1" id="KW-0378">Hydrolase</keyword>
<evidence type="ECO:0000313" key="1">
    <source>
        <dbReference type="EMBL" id="RKL64701.1"/>
    </source>
</evidence>
<dbReference type="Proteomes" id="UP000281498">
    <property type="component" value="Unassembled WGS sequence"/>
</dbReference>
<dbReference type="InterPro" id="IPR029058">
    <property type="entry name" value="AB_hydrolase_fold"/>
</dbReference>
<dbReference type="EMBL" id="PDOE01000054">
    <property type="protein sequence ID" value="RKL64701.1"/>
    <property type="molecule type" value="Genomic_DNA"/>
</dbReference>
<dbReference type="OrthoDB" id="1908495at2"/>
<dbReference type="PIRSF" id="PIRSF033634">
    <property type="entry name" value="UCP033634"/>
    <property type="match status" value="1"/>
</dbReference>
<accession>A0A3A9K371</accession>
<dbReference type="AlphaFoldDB" id="A0A3A9K371"/>
<sequence>MKIEKRSILTEGNKDIQYTHIQNNSQVICFMFSGSGYTYDKPLFYYSTMVMLENNFDVVHIHYSYNQSELNLPKDELANLIVEDVNPVVKEVIGNGDYDETIFLGKSLGTIPIISMFANDSIYSNSKMIILTPLLQHDLYYKRLLESKNKTLLVIGNVDTHYIPEKVTKLAEKTNFNIIEIVNANHSLDIEQLATSKSITALNDLITDLKDFISK</sequence>
<dbReference type="Gene3D" id="3.40.50.1820">
    <property type="entry name" value="alpha/beta hydrolase"/>
    <property type="match status" value="1"/>
</dbReference>
<evidence type="ECO:0000313" key="2">
    <source>
        <dbReference type="Proteomes" id="UP000281498"/>
    </source>
</evidence>
<gene>
    <name evidence="1" type="ORF">CR203_24915</name>
</gene>
<name>A0A3A9K371_9BACI</name>
<reference evidence="1 2" key="1">
    <citation type="submission" date="2017-10" db="EMBL/GenBank/DDBJ databases">
        <title>Bacillus sp. nov., a halophilic bacterium isolated from a Keqin Lake.</title>
        <authorList>
            <person name="Wang H."/>
        </authorList>
    </citation>
    <scope>NUCLEOTIDE SEQUENCE [LARGE SCALE GENOMIC DNA]</scope>
    <source>
        <strain evidence="1 2">KCTC 13187</strain>
    </source>
</reference>
<organism evidence="1 2">
    <name type="scientific">Salipaludibacillus neizhouensis</name>
    <dbReference type="NCBI Taxonomy" id="885475"/>
    <lineage>
        <taxon>Bacteria</taxon>
        <taxon>Bacillati</taxon>
        <taxon>Bacillota</taxon>
        <taxon>Bacilli</taxon>
        <taxon>Bacillales</taxon>
        <taxon>Bacillaceae</taxon>
    </lineage>
</organism>
<dbReference type="GO" id="GO:0016787">
    <property type="term" value="F:hydrolase activity"/>
    <property type="evidence" value="ECO:0007669"/>
    <property type="project" value="UniProtKB-KW"/>
</dbReference>
<proteinExistence type="predicted"/>
<dbReference type="RefSeq" id="WP_110939041.1">
    <property type="nucleotide sequence ID" value="NZ_KZ614148.1"/>
</dbReference>
<dbReference type="InterPro" id="IPR017018">
    <property type="entry name" value="UCP033634"/>
</dbReference>